<dbReference type="GO" id="GO:0005886">
    <property type="term" value="C:plasma membrane"/>
    <property type="evidence" value="ECO:0007669"/>
    <property type="project" value="UniProtKB-SubCell"/>
</dbReference>
<comment type="caution">
    <text evidence="14">The sequence shown here is derived from an EMBL/GenBank/DDBJ whole genome shotgun (WGS) entry which is preliminary data.</text>
</comment>
<name>A0AAN8UGA5_9MAGN</name>
<evidence type="ECO:0000313" key="14">
    <source>
        <dbReference type="EMBL" id="KAK6911241.1"/>
    </source>
</evidence>
<evidence type="ECO:0000256" key="3">
    <source>
        <dbReference type="ARBA" id="ARBA00022475"/>
    </source>
</evidence>
<accession>A0AAN8UGA5</accession>
<dbReference type="Gene3D" id="1.10.510.10">
    <property type="entry name" value="Transferase(Phosphotransferase) domain 1"/>
    <property type="match status" value="1"/>
</dbReference>
<dbReference type="Gene3D" id="3.30.200.20">
    <property type="entry name" value="Phosphorylase Kinase, domain 1"/>
    <property type="match status" value="1"/>
</dbReference>
<dbReference type="GO" id="GO:0090404">
    <property type="term" value="C:pollen tube tip"/>
    <property type="evidence" value="ECO:0007669"/>
    <property type="project" value="UniProtKB-ARBA"/>
</dbReference>
<evidence type="ECO:0000256" key="1">
    <source>
        <dbReference type="ARBA" id="ARBA00004193"/>
    </source>
</evidence>
<dbReference type="Pfam" id="PF00069">
    <property type="entry name" value="Pkinase"/>
    <property type="match status" value="1"/>
</dbReference>
<comment type="subcellular location">
    <subcellularLocation>
        <location evidence="1">Cell membrane</location>
        <topology evidence="1">Lipid-anchor</topology>
    </subcellularLocation>
</comment>
<dbReference type="InterPro" id="IPR000719">
    <property type="entry name" value="Prot_kinase_dom"/>
</dbReference>
<evidence type="ECO:0000256" key="4">
    <source>
        <dbReference type="ARBA" id="ARBA00022527"/>
    </source>
</evidence>
<sequence length="584" mass="63865">WYILLCADNKQSPSDATAGNGGKLDENGNSAAQTFTFRDLATATKNFRQECLLGEGGFGRVYKAKFEKTGKVLAVKQLDRNGMEGNKEFTMDVLMLSLLNHPNLVKLVGYCADGDQRILVYEYVTGGSLQDHLFDLIEGKKPLDWHKRMKIAVGVAQGLEYLHDKANPPVIYRDLKASNILLDEDLTPKLSDYGLAKLGPNFSKMPIHSRVMGTYGYSAPEYTAQGQLTLKSDVYSFGVVLLELITGRKALDPTRPTEEQNLVQWAQPLFKDQQSFPDMADPLLNNNFPVTSLNQAVAMAAMCLQEEPTARPLIGDLVGALTFLSMAPPEPIPVAVPASISEKRTSIKVESKKFGDQVPASISKKRTSIKVKHHQSNKFEVNLEFTPRVNIAKKKVHSIVRLTTMRKVMFREQKGDALNHHGEGSSSDNEDGEDYSDRHSSDDGGEGVTEFTSLVSSKKESKISQSSKASRGESVCLWQDSRRSSNKSSSSRHGGVSLRQDSEAYEIGNSFSRLHSKASVSGISTFSGHDSKGSQDGSVSSGERSQGLHHRSVSSRQDSKGSGHGSMCSRQDSKGSADGSLFSL</sequence>
<dbReference type="FunFam" id="1.10.510.10:FF:000032">
    <property type="entry name" value="Serine/threonine-protein kinase PBS1"/>
    <property type="match status" value="1"/>
</dbReference>
<evidence type="ECO:0000256" key="8">
    <source>
        <dbReference type="ARBA" id="ARBA00022840"/>
    </source>
</evidence>
<keyword evidence="7 14" id="KW-0418">Kinase</keyword>
<dbReference type="PROSITE" id="PS00108">
    <property type="entry name" value="PROTEIN_KINASE_ST"/>
    <property type="match status" value="1"/>
</dbReference>
<dbReference type="GO" id="GO:0010183">
    <property type="term" value="P:pollen tube guidance"/>
    <property type="evidence" value="ECO:0007669"/>
    <property type="project" value="UniProtKB-ARBA"/>
</dbReference>
<feature type="region of interest" description="Disordered" evidence="12">
    <location>
        <begin position="522"/>
        <end position="584"/>
    </location>
</feature>
<dbReference type="PANTHER" id="PTHR47985">
    <property type="entry name" value="OS07G0668900 PROTEIN"/>
    <property type="match status" value="1"/>
</dbReference>
<feature type="region of interest" description="Disordered" evidence="12">
    <location>
        <begin position="415"/>
        <end position="500"/>
    </location>
</feature>
<reference evidence="14 15" key="1">
    <citation type="submission" date="2023-12" db="EMBL/GenBank/DDBJ databases">
        <title>A high-quality genome assembly for Dillenia turbinata (Dilleniales).</title>
        <authorList>
            <person name="Chanderbali A."/>
        </authorList>
    </citation>
    <scope>NUCLEOTIDE SEQUENCE [LARGE SCALE GENOMIC DNA]</scope>
    <source>
        <strain evidence="14">LSX21</strain>
        <tissue evidence="14">Leaf</tissue>
    </source>
</reference>
<dbReference type="SMART" id="SM00220">
    <property type="entry name" value="S_TKc"/>
    <property type="match status" value="1"/>
</dbReference>
<dbReference type="PROSITE" id="PS50011">
    <property type="entry name" value="PROTEIN_KINASE_DOM"/>
    <property type="match status" value="1"/>
</dbReference>
<keyword evidence="15" id="KW-1185">Reference proteome</keyword>
<evidence type="ECO:0000313" key="15">
    <source>
        <dbReference type="Proteomes" id="UP001370490"/>
    </source>
</evidence>
<comment type="similarity">
    <text evidence="2">Belongs to the protein kinase superfamily. Ser/Thr protein kinase family.</text>
</comment>
<keyword evidence="6 11" id="KW-0547">Nucleotide-binding</keyword>
<evidence type="ECO:0000256" key="5">
    <source>
        <dbReference type="ARBA" id="ARBA00022679"/>
    </source>
</evidence>
<feature type="domain" description="Protein kinase" evidence="13">
    <location>
        <begin position="47"/>
        <end position="324"/>
    </location>
</feature>
<dbReference type="AlphaFoldDB" id="A0AAN8UGA5"/>
<keyword evidence="9" id="KW-0472">Membrane</keyword>
<dbReference type="PANTHER" id="PTHR47985:SF17">
    <property type="entry name" value="SERINE_THREONINE-PROTEIN KINASE CDL1-LIKE"/>
    <property type="match status" value="1"/>
</dbReference>
<evidence type="ECO:0000256" key="6">
    <source>
        <dbReference type="ARBA" id="ARBA00022741"/>
    </source>
</evidence>
<keyword evidence="8 11" id="KW-0067">ATP-binding</keyword>
<keyword evidence="4" id="KW-0723">Serine/threonine-protein kinase</keyword>
<organism evidence="14 15">
    <name type="scientific">Dillenia turbinata</name>
    <dbReference type="NCBI Taxonomy" id="194707"/>
    <lineage>
        <taxon>Eukaryota</taxon>
        <taxon>Viridiplantae</taxon>
        <taxon>Streptophyta</taxon>
        <taxon>Embryophyta</taxon>
        <taxon>Tracheophyta</taxon>
        <taxon>Spermatophyta</taxon>
        <taxon>Magnoliopsida</taxon>
        <taxon>eudicotyledons</taxon>
        <taxon>Gunneridae</taxon>
        <taxon>Pentapetalae</taxon>
        <taxon>Dilleniales</taxon>
        <taxon>Dilleniaceae</taxon>
        <taxon>Dillenia</taxon>
    </lineage>
</organism>
<evidence type="ECO:0000256" key="2">
    <source>
        <dbReference type="ARBA" id="ARBA00008684"/>
    </source>
</evidence>
<dbReference type="FunFam" id="3.30.200.20:FF:000266">
    <property type="entry name" value="probable serine/threonine-protein kinase RLCKVII"/>
    <property type="match status" value="1"/>
</dbReference>
<feature type="non-terminal residue" evidence="14">
    <location>
        <position position="1"/>
    </location>
</feature>
<dbReference type="SUPFAM" id="SSF56112">
    <property type="entry name" value="Protein kinase-like (PK-like)"/>
    <property type="match status" value="1"/>
</dbReference>
<evidence type="ECO:0000256" key="9">
    <source>
        <dbReference type="ARBA" id="ARBA00023136"/>
    </source>
</evidence>
<keyword evidence="3" id="KW-1003">Cell membrane</keyword>
<dbReference type="InterPro" id="IPR011009">
    <property type="entry name" value="Kinase-like_dom_sf"/>
</dbReference>
<dbReference type="CDD" id="cd14066">
    <property type="entry name" value="STKc_IRAK"/>
    <property type="match status" value="1"/>
</dbReference>
<proteinExistence type="inferred from homology"/>
<feature type="binding site" evidence="11">
    <location>
        <position position="76"/>
    </location>
    <ligand>
        <name>ATP</name>
        <dbReference type="ChEBI" id="CHEBI:30616"/>
    </ligand>
</feature>
<gene>
    <name evidence="14" type="ORF">RJ641_023334</name>
</gene>
<evidence type="ECO:0000256" key="10">
    <source>
        <dbReference type="ARBA" id="ARBA00023288"/>
    </source>
</evidence>
<dbReference type="EMBL" id="JBAMMX010000028">
    <property type="protein sequence ID" value="KAK6911241.1"/>
    <property type="molecule type" value="Genomic_DNA"/>
</dbReference>
<evidence type="ECO:0000256" key="7">
    <source>
        <dbReference type="ARBA" id="ARBA00022777"/>
    </source>
</evidence>
<evidence type="ECO:0000256" key="12">
    <source>
        <dbReference type="SAM" id="MobiDB-lite"/>
    </source>
</evidence>
<keyword evidence="5" id="KW-0808">Transferase</keyword>
<dbReference type="InterPro" id="IPR008271">
    <property type="entry name" value="Ser/Thr_kinase_AS"/>
</dbReference>
<dbReference type="Proteomes" id="UP001370490">
    <property type="component" value="Unassembled WGS sequence"/>
</dbReference>
<dbReference type="GO" id="GO:0005524">
    <property type="term" value="F:ATP binding"/>
    <property type="evidence" value="ECO:0007669"/>
    <property type="project" value="UniProtKB-UniRule"/>
</dbReference>
<dbReference type="GO" id="GO:0004674">
    <property type="term" value="F:protein serine/threonine kinase activity"/>
    <property type="evidence" value="ECO:0007669"/>
    <property type="project" value="UniProtKB-KW"/>
</dbReference>
<evidence type="ECO:0000259" key="13">
    <source>
        <dbReference type="PROSITE" id="PS50011"/>
    </source>
</evidence>
<keyword evidence="10" id="KW-0449">Lipoprotein</keyword>
<evidence type="ECO:0000256" key="11">
    <source>
        <dbReference type="PROSITE-ProRule" id="PRU10141"/>
    </source>
</evidence>
<feature type="compositionally biased region" description="Polar residues" evidence="12">
    <location>
        <begin position="522"/>
        <end position="544"/>
    </location>
</feature>
<dbReference type="PROSITE" id="PS00107">
    <property type="entry name" value="PROTEIN_KINASE_ATP"/>
    <property type="match status" value="1"/>
</dbReference>
<protein>
    <submittedName>
        <fullName evidence="14">Protein kinase domain</fullName>
    </submittedName>
</protein>
<dbReference type="InterPro" id="IPR017441">
    <property type="entry name" value="Protein_kinase_ATP_BS"/>
</dbReference>